<evidence type="ECO:0000256" key="2">
    <source>
        <dbReference type="ARBA" id="ARBA00022448"/>
    </source>
</evidence>
<dbReference type="InterPro" id="IPR006593">
    <property type="entry name" value="Cyt_b561/ferric_Rdtase_TM"/>
</dbReference>
<dbReference type="Pfam" id="PF10348">
    <property type="entry name" value="DUF2427"/>
    <property type="match status" value="1"/>
</dbReference>
<dbReference type="Proteomes" id="UP000799640">
    <property type="component" value="Unassembled WGS sequence"/>
</dbReference>
<accession>A0A6G1I869</accession>
<evidence type="ECO:0000256" key="7">
    <source>
        <dbReference type="SAM" id="Phobius"/>
    </source>
</evidence>
<dbReference type="Gene3D" id="1.20.120.1770">
    <property type="match status" value="1"/>
</dbReference>
<keyword evidence="4" id="KW-0249">Electron transport</keyword>
<evidence type="ECO:0000256" key="8">
    <source>
        <dbReference type="SAM" id="SignalP"/>
    </source>
</evidence>
<dbReference type="Pfam" id="PF16010">
    <property type="entry name" value="CDH-cyt"/>
    <property type="match status" value="1"/>
</dbReference>
<feature type="transmembrane region" description="Helical" evidence="7">
    <location>
        <begin position="277"/>
        <end position="296"/>
    </location>
</feature>
<protein>
    <recommendedName>
        <fullName evidence="9">Cytochrome b561 domain-containing protein</fullName>
    </recommendedName>
</protein>
<feature type="signal peptide" evidence="8">
    <location>
        <begin position="1"/>
        <end position="22"/>
    </location>
</feature>
<dbReference type="AlphaFoldDB" id="A0A6G1I869"/>
<dbReference type="InterPro" id="IPR018825">
    <property type="entry name" value="DUF2427"/>
</dbReference>
<organism evidence="10 11">
    <name type="scientific">Trichodelitschia bisporula</name>
    <dbReference type="NCBI Taxonomy" id="703511"/>
    <lineage>
        <taxon>Eukaryota</taxon>
        <taxon>Fungi</taxon>
        <taxon>Dikarya</taxon>
        <taxon>Ascomycota</taxon>
        <taxon>Pezizomycotina</taxon>
        <taxon>Dothideomycetes</taxon>
        <taxon>Dothideomycetes incertae sedis</taxon>
        <taxon>Phaeotrichales</taxon>
        <taxon>Phaeotrichaceae</taxon>
        <taxon>Trichodelitschia</taxon>
    </lineage>
</organism>
<keyword evidence="5 7" id="KW-1133">Transmembrane helix</keyword>
<comment type="subcellular location">
    <subcellularLocation>
        <location evidence="1">Membrane</location>
    </subcellularLocation>
</comment>
<keyword evidence="3 7" id="KW-0812">Transmembrane</keyword>
<dbReference type="OrthoDB" id="19261at2759"/>
<keyword evidence="11" id="KW-1185">Reference proteome</keyword>
<keyword evidence="8" id="KW-0732">Signal</keyword>
<dbReference type="PANTHER" id="PTHR47797:SF1">
    <property type="entry name" value="CYTOCHROME B561 DOMAIN-CONTAINING PROTEIN-RELATED"/>
    <property type="match status" value="1"/>
</dbReference>
<dbReference type="Gene3D" id="2.60.40.1210">
    <property type="entry name" value="Cellobiose dehydrogenase, cytochrome domain"/>
    <property type="match status" value="1"/>
</dbReference>
<dbReference type="PANTHER" id="PTHR47797">
    <property type="entry name" value="DEHYDROGENASE, PUTATIVE (AFU_ORTHOLOGUE AFUA_8G05805)-RELATED"/>
    <property type="match status" value="1"/>
</dbReference>
<evidence type="ECO:0000259" key="9">
    <source>
        <dbReference type="SMART" id="SM00665"/>
    </source>
</evidence>
<feature type="transmembrane region" description="Helical" evidence="7">
    <location>
        <begin position="374"/>
        <end position="393"/>
    </location>
</feature>
<evidence type="ECO:0000256" key="5">
    <source>
        <dbReference type="ARBA" id="ARBA00022989"/>
    </source>
</evidence>
<dbReference type="InterPro" id="IPR015920">
    <property type="entry name" value="Cellobiose_DH-like_cyt"/>
</dbReference>
<proteinExistence type="predicted"/>
<dbReference type="GO" id="GO:0016020">
    <property type="term" value="C:membrane"/>
    <property type="evidence" value="ECO:0007669"/>
    <property type="project" value="UniProtKB-SubCell"/>
</dbReference>
<name>A0A6G1I869_9PEZI</name>
<dbReference type="CDD" id="cd08760">
    <property type="entry name" value="Cyt_b561_FRRS1_like"/>
    <property type="match status" value="1"/>
</dbReference>
<feature type="transmembrane region" description="Helical" evidence="7">
    <location>
        <begin position="346"/>
        <end position="368"/>
    </location>
</feature>
<gene>
    <name evidence="10" type="ORF">EJ06DRAFT_546243</name>
</gene>
<evidence type="ECO:0000256" key="6">
    <source>
        <dbReference type="ARBA" id="ARBA00023136"/>
    </source>
</evidence>
<reference evidence="10" key="1">
    <citation type="journal article" date="2020" name="Stud. Mycol.">
        <title>101 Dothideomycetes genomes: a test case for predicting lifestyles and emergence of pathogens.</title>
        <authorList>
            <person name="Haridas S."/>
            <person name="Albert R."/>
            <person name="Binder M."/>
            <person name="Bloem J."/>
            <person name="Labutti K."/>
            <person name="Salamov A."/>
            <person name="Andreopoulos B."/>
            <person name="Baker S."/>
            <person name="Barry K."/>
            <person name="Bills G."/>
            <person name="Bluhm B."/>
            <person name="Cannon C."/>
            <person name="Castanera R."/>
            <person name="Culley D."/>
            <person name="Daum C."/>
            <person name="Ezra D."/>
            <person name="Gonzalez J."/>
            <person name="Henrissat B."/>
            <person name="Kuo A."/>
            <person name="Liang C."/>
            <person name="Lipzen A."/>
            <person name="Lutzoni F."/>
            <person name="Magnuson J."/>
            <person name="Mondo S."/>
            <person name="Nolan M."/>
            <person name="Ohm R."/>
            <person name="Pangilinan J."/>
            <person name="Park H.-J."/>
            <person name="Ramirez L."/>
            <person name="Alfaro M."/>
            <person name="Sun H."/>
            <person name="Tritt A."/>
            <person name="Yoshinaga Y."/>
            <person name="Zwiers L.-H."/>
            <person name="Turgeon B."/>
            <person name="Goodwin S."/>
            <person name="Spatafora J."/>
            <person name="Crous P."/>
            <person name="Grigoriev I."/>
        </authorList>
    </citation>
    <scope>NUCLEOTIDE SEQUENCE</scope>
    <source>
        <strain evidence="10">CBS 262.69</strain>
    </source>
</reference>
<evidence type="ECO:0000313" key="11">
    <source>
        <dbReference type="Proteomes" id="UP000799640"/>
    </source>
</evidence>
<dbReference type="EMBL" id="ML996688">
    <property type="protein sequence ID" value="KAF2404316.1"/>
    <property type="molecule type" value="Genomic_DNA"/>
</dbReference>
<evidence type="ECO:0000313" key="10">
    <source>
        <dbReference type="EMBL" id="KAF2404316.1"/>
    </source>
</evidence>
<feature type="transmembrane region" description="Helical" evidence="7">
    <location>
        <begin position="308"/>
        <end position="326"/>
    </location>
</feature>
<keyword evidence="2" id="KW-0813">Transport</keyword>
<dbReference type="SUPFAM" id="SSF49344">
    <property type="entry name" value="CBD9-like"/>
    <property type="match status" value="1"/>
</dbReference>
<feature type="chain" id="PRO_5026212417" description="Cytochrome b561 domain-containing protein" evidence="8">
    <location>
        <begin position="23"/>
        <end position="480"/>
    </location>
</feature>
<evidence type="ECO:0000256" key="3">
    <source>
        <dbReference type="ARBA" id="ARBA00022692"/>
    </source>
</evidence>
<sequence>MRGPWASLAVAIGLLCPSFVSAYFPLLERADNSSTPASTNSSTFVFHYGNPGSVDTGNFTFTIAVNPVTRNTWFRLAAPSDYSYVAVGTGAQMKDSTMFIFYEGAKPDDWQMSIRNGHGNVEPIANKSMSMNRVEVNNDPHPNGIRDGYYYAAWHCLNCADQIGINPTSKNQGFIWALGPPGHSPRSNDVEAPLRMHRGHGYFGLDMTKAVGKEMPPLGTASEGVVTQNNKLTLDHDAGSPGHAAVMGLAFVVVFPLGVLALRVLDKVKLHMVFQSIGLLLVLLGFGSGLYISRVYNRSKGYNTAHQIIGLIVVFIVITQWVLGFLHHRTFVKTQRPTAMIKPHKWILGPLVMLLGLVNGGLGFRLAVNPAFNLIYAPLVIAMLILMSVALALKRVFGNRRRKVNPPMFGGEAPNVPYDPPQGGYAPAPYGSGPATYGSGPTPYAADSNYAYSNRSDIALHTMGDPPAYSTQPTKPRDVI</sequence>
<dbReference type="SMART" id="SM00665">
    <property type="entry name" value="B561"/>
    <property type="match status" value="1"/>
</dbReference>
<keyword evidence="6 7" id="KW-0472">Membrane</keyword>
<dbReference type="CDD" id="cd09630">
    <property type="entry name" value="CDH_like_cytochrome"/>
    <property type="match status" value="1"/>
</dbReference>
<evidence type="ECO:0000256" key="1">
    <source>
        <dbReference type="ARBA" id="ARBA00004370"/>
    </source>
</evidence>
<evidence type="ECO:0000256" key="4">
    <source>
        <dbReference type="ARBA" id="ARBA00022982"/>
    </source>
</evidence>
<feature type="domain" description="Cytochrome b561" evidence="9">
    <location>
        <begin position="242"/>
        <end position="364"/>
    </location>
</feature>
<feature type="transmembrane region" description="Helical" evidence="7">
    <location>
        <begin position="244"/>
        <end position="265"/>
    </location>
</feature>